<keyword evidence="2" id="KW-1185">Reference proteome</keyword>
<protein>
    <submittedName>
        <fullName evidence="1">Uncharacterized protein</fullName>
    </submittedName>
</protein>
<accession>A0ABD2PF79</accession>
<evidence type="ECO:0000313" key="2">
    <source>
        <dbReference type="Proteomes" id="UP001516400"/>
    </source>
</evidence>
<gene>
    <name evidence="1" type="ORF">HHI36_023024</name>
</gene>
<comment type="caution">
    <text evidence="1">The sequence shown here is derived from an EMBL/GenBank/DDBJ whole genome shotgun (WGS) entry which is preliminary data.</text>
</comment>
<dbReference type="EMBL" id="JABFTP020000186">
    <property type="protein sequence ID" value="KAL3289612.1"/>
    <property type="molecule type" value="Genomic_DNA"/>
</dbReference>
<evidence type="ECO:0000313" key="1">
    <source>
        <dbReference type="EMBL" id="KAL3289612.1"/>
    </source>
</evidence>
<dbReference type="AlphaFoldDB" id="A0ABD2PF79"/>
<sequence length="166" mass="19948">MFRFEESLYFQSSIALEELKNLKSFNRTHIKLKNESTDCRFKLHSLEYGICEEQMYRLQSNFETRGKELIDVNCHFVSVNVNKGCVKQWINQDVIKAGNELKNLFWLKKMNNNALSDLYKVKKEEYKLLLERTKNNLYNIKNCDKQKEIWSLIRANIGRLEKRRRS</sequence>
<name>A0ABD2PF79_9CUCU</name>
<organism evidence="1 2">
    <name type="scientific">Cryptolaemus montrouzieri</name>
    <dbReference type="NCBI Taxonomy" id="559131"/>
    <lineage>
        <taxon>Eukaryota</taxon>
        <taxon>Metazoa</taxon>
        <taxon>Ecdysozoa</taxon>
        <taxon>Arthropoda</taxon>
        <taxon>Hexapoda</taxon>
        <taxon>Insecta</taxon>
        <taxon>Pterygota</taxon>
        <taxon>Neoptera</taxon>
        <taxon>Endopterygota</taxon>
        <taxon>Coleoptera</taxon>
        <taxon>Polyphaga</taxon>
        <taxon>Cucujiformia</taxon>
        <taxon>Coccinelloidea</taxon>
        <taxon>Coccinellidae</taxon>
        <taxon>Scymninae</taxon>
        <taxon>Scymnini</taxon>
        <taxon>Cryptolaemus</taxon>
    </lineage>
</organism>
<dbReference type="Proteomes" id="UP001516400">
    <property type="component" value="Unassembled WGS sequence"/>
</dbReference>
<proteinExistence type="predicted"/>
<reference evidence="1 2" key="1">
    <citation type="journal article" date="2021" name="BMC Biol.">
        <title>Horizontally acquired antibacterial genes associated with adaptive radiation of ladybird beetles.</title>
        <authorList>
            <person name="Li H.S."/>
            <person name="Tang X.F."/>
            <person name="Huang Y.H."/>
            <person name="Xu Z.Y."/>
            <person name="Chen M.L."/>
            <person name="Du X.Y."/>
            <person name="Qiu B.Y."/>
            <person name="Chen P.T."/>
            <person name="Zhang W."/>
            <person name="Slipinski A."/>
            <person name="Escalona H.E."/>
            <person name="Waterhouse R.M."/>
            <person name="Zwick A."/>
            <person name="Pang H."/>
        </authorList>
    </citation>
    <scope>NUCLEOTIDE SEQUENCE [LARGE SCALE GENOMIC DNA]</scope>
    <source>
        <strain evidence="1">SYSU2018</strain>
    </source>
</reference>